<dbReference type="EMBL" id="CP002546">
    <property type="protein sequence ID" value="ADY62076.1"/>
    <property type="molecule type" value="Genomic_DNA"/>
</dbReference>
<dbReference type="HOGENOM" id="CLU_367173_0_0_0"/>
<dbReference type="Proteomes" id="UP000006860">
    <property type="component" value="Chromosome"/>
</dbReference>
<feature type="signal peptide" evidence="1">
    <location>
        <begin position="1"/>
        <end position="30"/>
    </location>
</feature>
<evidence type="ECO:0008006" key="4">
    <source>
        <dbReference type="Google" id="ProtNLM"/>
    </source>
</evidence>
<dbReference type="AlphaFoldDB" id="F0SM97"/>
<evidence type="ECO:0000256" key="1">
    <source>
        <dbReference type="SAM" id="SignalP"/>
    </source>
</evidence>
<sequence length="739" mass="80909">MRVEGMLRPRIIRFLLLVAATVAPCLTLQAQPPVDSPLAVEPTTNADRLESVTLMVNLGRFELGRQYLQQLVDADMSDEELLDLRDEFGTVELFQLSRIPELQPLGKQLLDDVSAASLRNASDPARIDRILEDLDKTPRERELAIIELKNIGINAVPRMLQYLGDPQSDLERDRLVRVLTEMGRQILPAMYGALETDDVLLKTGIIETIGLIGDSTSVESLWYPAFSESSPPAVQAAARVAISRIVFGTGNKSKLVTSYGVAQKVRDTALDYFYRRREIRSELDQPIRVWVWDGQQGTVIPVPVSEEAAGNVYAMRYAREALALSDNPDNQALYLATLLADAGYRTGWQDSLPTGPGTAFNLALTTGVDVLSRTAQLAMDAGRVRTAETAVTALSLVGDRNLLRSTNGQPSALIRALNAVDRRVQFAAAVGALQLEPIQTFPSSNRVVEILSQAVNDDGSRSVLVIDPNVDRGTAIGTAVGQMGYQLDVARTGRGGFQMAADKGNISLVMIHVNCVQWELSQTLANFRADARTAGLPIAIYGPTFLEDETRLTVQRTPMSAYIVYSDKRPEIDRQLTPFLEKVMSAPLTSDQRKQRAAAAIFWMSRIAEQHSELFDLSGTADTLFQAINAPELAADAVTALESIGTHRAQLLLAETVLSPTNEPAIREQAALALSRHIQQHGVLLDLELAAELKQMWREESDPGIQTALTTVVGTFGPSPALIRSRLDEFQPPLMPAQN</sequence>
<keyword evidence="3" id="KW-1185">Reference proteome</keyword>
<organism evidence="2 3">
    <name type="scientific">Rubinisphaera brasiliensis (strain ATCC 49424 / DSM 5305 / JCM 21570 / IAM 15109 / NBRC 103401 / IFAM 1448)</name>
    <name type="common">Planctomyces brasiliensis</name>
    <dbReference type="NCBI Taxonomy" id="756272"/>
    <lineage>
        <taxon>Bacteria</taxon>
        <taxon>Pseudomonadati</taxon>
        <taxon>Planctomycetota</taxon>
        <taxon>Planctomycetia</taxon>
        <taxon>Planctomycetales</taxon>
        <taxon>Planctomycetaceae</taxon>
        <taxon>Rubinisphaera</taxon>
    </lineage>
</organism>
<gene>
    <name evidence="2" type="ordered locus">Plabr_4505</name>
</gene>
<evidence type="ECO:0000313" key="2">
    <source>
        <dbReference type="EMBL" id="ADY62076.1"/>
    </source>
</evidence>
<protein>
    <recommendedName>
        <fullName evidence="4">HEAT repeat domain-containing protein</fullName>
    </recommendedName>
</protein>
<dbReference type="KEGG" id="pbs:Plabr_4505"/>
<dbReference type="Gene3D" id="1.25.10.10">
    <property type="entry name" value="Leucine-rich Repeat Variant"/>
    <property type="match status" value="1"/>
</dbReference>
<dbReference type="SUPFAM" id="SSF48371">
    <property type="entry name" value="ARM repeat"/>
    <property type="match status" value="1"/>
</dbReference>
<accession>F0SM97</accession>
<evidence type="ECO:0000313" key="3">
    <source>
        <dbReference type="Proteomes" id="UP000006860"/>
    </source>
</evidence>
<name>F0SM97_RUBBR</name>
<reference evidence="3" key="1">
    <citation type="submission" date="2011-02" db="EMBL/GenBank/DDBJ databases">
        <title>The complete genome of Planctomyces brasiliensis DSM 5305.</title>
        <authorList>
            <person name="Lucas S."/>
            <person name="Copeland A."/>
            <person name="Lapidus A."/>
            <person name="Bruce D."/>
            <person name="Goodwin L."/>
            <person name="Pitluck S."/>
            <person name="Kyrpides N."/>
            <person name="Mavromatis K."/>
            <person name="Pagani I."/>
            <person name="Ivanova N."/>
            <person name="Ovchinnikova G."/>
            <person name="Lu M."/>
            <person name="Detter J.C."/>
            <person name="Han C."/>
            <person name="Land M."/>
            <person name="Hauser L."/>
            <person name="Markowitz V."/>
            <person name="Cheng J.-F."/>
            <person name="Hugenholtz P."/>
            <person name="Woyke T."/>
            <person name="Wu D."/>
            <person name="Tindall B."/>
            <person name="Pomrenke H.G."/>
            <person name="Brambilla E."/>
            <person name="Klenk H.-P."/>
            <person name="Eisen J.A."/>
        </authorList>
    </citation>
    <scope>NUCLEOTIDE SEQUENCE [LARGE SCALE GENOMIC DNA]</scope>
    <source>
        <strain evidence="3">ATCC 49424 / DSM 5305 / JCM 21570 / NBRC 103401 / IFAM 1448</strain>
    </source>
</reference>
<dbReference type="eggNOG" id="COG1413">
    <property type="taxonomic scope" value="Bacteria"/>
</dbReference>
<feature type="chain" id="PRO_5003256471" description="HEAT repeat domain-containing protein" evidence="1">
    <location>
        <begin position="31"/>
        <end position="739"/>
    </location>
</feature>
<dbReference type="InterPro" id="IPR016024">
    <property type="entry name" value="ARM-type_fold"/>
</dbReference>
<dbReference type="InterPro" id="IPR011989">
    <property type="entry name" value="ARM-like"/>
</dbReference>
<keyword evidence="1" id="KW-0732">Signal</keyword>
<proteinExistence type="predicted"/>